<evidence type="ECO:0000256" key="7">
    <source>
        <dbReference type="RuleBase" id="RU361215"/>
    </source>
</evidence>
<proteinExistence type="inferred from homology"/>
<evidence type="ECO:0000256" key="4">
    <source>
        <dbReference type="ARBA" id="ARBA00022801"/>
    </source>
</evidence>
<dbReference type="PANTHER" id="PTHR10589:SF29">
    <property type="entry name" value="UBIQUITIN CARBOXYL-TERMINAL HYDROLASE"/>
    <property type="match status" value="1"/>
</dbReference>
<feature type="domain" description="UCH catalytic" evidence="9">
    <location>
        <begin position="37"/>
        <end position="392"/>
    </location>
</feature>
<dbReference type="PANTHER" id="PTHR10589">
    <property type="entry name" value="UBIQUITIN CARBOXYL-TERMINAL HYDROLASE"/>
    <property type="match status" value="1"/>
</dbReference>
<dbReference type="GO" id="GO:0005737">
    <property type="term" value="C:cytoplasm"/>
    <property type="evidence" value="ECO:0007669"/>
    <property type="project" value="TreeGrafter"/>
</dbReference>
<dbReference type="SUPFAM" id="SSF54001">
    <property type="entry name" value="Cysteine proteinases"/>
    <property type="match status" value="2"/>
</dbReference>
<keyword evidence="11" id="KW-1185">Reference proteome</keyword>
<dbReference type="EMBL" id="NAJL01000020">
    <property type="protein sequence ID" value="TKA27992.1"/>
    <property type="molecule type" value="Genomic_DNA"/>
</dbReference>
<dbReference type="AlphaFoldDB" id="A0A4U0U0L5"/>
<reference evidence="10 11" key="1">
    <citation type="submission" date="2017-03" db="EMBL/GenBank/DDBJ databases">
        <title>Genomes of endolithic fungi from Antarctica.</title>
        <authorList>
            <person name="Coleine C."/>
            <person name="Masonjones S."/>
            <person name="Stajich J.E."/>
        </authorList>
    </citation>
    <scope>NUCLEOTIDE SEQUENCE [LARGE SCALE GENOMIC DNA]</scope>
    <source>
        <strain evidence="10 11">CCFEE 6315</strain>
    </source>
</reference>
<evidence type="ECO:0000256" key="6">
    <source>
        <dbReference type="PROSITE-ProRule" id="PRU01393"/>
    </source>
</evidence>
<organism evidence="10 11">
    <name type="scientific">Salinomyces thailandicus</name>
    <dbReference type="NCBI Taxonomy" id="706561"/>
    <lineage>
        <taxon>Eukaryota</taxon>
        <taxon>Fungi</taxon>
        <taxon>Dikarya</taxon>
        <taxon>Ascomycota</taxon>
        <taxon>Pezizomycotina</taxon>
        <taxon>Dothideomycetes</taxon>
        <taxon>Dothideomycetidae</taxon>
        <taxon>Mycosphaerellales</taxon>
        <taxon>Teratosphaeriaceae</taxon>
        <taxon>Salinomyces</taxon>
    </lineage>
</organism>
<accession>A0A4U0U0L5</accession>
<feature type="site" description="Transition state stabilizer" evidence="6">
    <location>
        <position position="111"/>
    </location>
</feature>
<evidence type="ECO:0000256" key="1">
    <source>
        <dbReference type="ARBA" id="ARBA00000707"/>
    </source>
</evidence>
<keyword evidence="2 6" id="KW-0645">Protease</keyword>
<comment type="caution">
    <text evidence="10">The sequence shown here is derived from an EMBL/GenBank/DDBJ whole genome shotgun (WGS) entry which is preliminary data.</text>
</comment>
<feature type="compositionally biased region" description="Basic and acidic residues" evidence="8">
    <location>
        <begin position="286"/>
        <end position="299"/>
    </location>
</feature>
<comment type="similarity">
    <text evidence="6 7">Belongs to the peptidase C12 family.</text>
</comment>
<dbReference type="Gene3D" id="3.40.532.10">
    <property type="entry name" value="Peptidase C12, ubiquitin carboxyl-terminal hydrolase"/>
    <property type="match status" value="2"/>
</dbReference>
<dbReference type="InterPro" id="IPR036959">
    <property type="entry name" value="Peptidase_C12_UCH_sf"/>
</dbReference>
<dbReference type="OrthoDB" id="1924260at2759"/>
<evidence type="ECO:0000259" key="9">
    <source>
        <dbReference type="PROSITE" id="PS52048"/>
    </source>
</evidence>
<dbReference type="Proteomes" id="UP000308549">
    <property type="component" value="Unassembled WGS sequence"/>
</dbReference>
<feature type="region of interest" description="Disordered" evidence="8">
    <location>
        <begin position="200"/>
        <end position="318"/>
    </location>
</feature>
<feature type="compositionally biased region" description="Low complexity" evidence="8">
    <location>
        <begin position="13"/>
        <end position="25"/>
    </location>
</feature>
<name>A0A4U0U0L5_9PEZI</name>
<keyword evidence="5 6" id="KW-0788">Thiol protease</keyword>
<protein>
    <recommendedName>
        <fullName evidence="7">Ubiquitin carboxyl-terminal hydrolase</fullName>
        <ecNumber evidence="7">3.4.19.12</ecNumber>
    </recommendedName>
</protein>
<dbReference type="InterPro" id="IPR038765">
    <property type="entry name" value="Papain-like_cys_pep_sf"/>
</dbReference>
<evidence type="ECO:0000313" key="10">
    <source>
        <dbReference type="EMBL" id="TKA27992.1"/>
    </source>
</evidence>
<dbReference type="InterPro" id="IPR001578">
    <property type="entry name" value="Peptidase_C12_UCH"/>
</dbReference>
<comment type="catalytic activity">
    <reaction evidence="1 6 7">
        <text>Thiol-dependent hydrolysis of ester, thioester, amide, peptide and isopeptide bonds formed by the C-terminal Gly of ubiquitin (a 76-residue protein attached to proteins as an intracellular targeting signal).</text>
        <dbReference type="EC" id="3.4.19.12"/>
    </reaction>
</comment>
<dbReference type="GO" id="GO:0016579">
    <property type="term" value="P:protein deubiquitination"/>
    <property type="evidence" value="ECO:0007669"/>
    <property type="project" value="TreeGrafter"/>
</dbReference>
<dbReference type="EC" id="3.4.19.12" evidence="7"/>
<evidence type="ECO:0000313" key="11">
    <source>
        <dbReference type="Proteomes" id="UP000308549"/>
    </source>
</evidence>
<evidence type="ECO:0000256" key="3">
    <source>
        <dbReference type="ARBA" id="ARBA00022786"/>
    </source>
</evidence>
<keyword evidence="3 6" id="KW-0833">Ubl conjugation pathway</keyword>
<dbReference type="PROSITE" id="PS52049">
    <property type="entry name" value="ULD"/>
    <property type="match status" value="1"/>
</dbReference>
<dbReference type="PROSITE" id="PS52048">
    <property type="entry name" value="UCH_DOMAIN"/>
    <property type="match status" value="1"/>
</dbReference>
<dbReference type="Pfam" id="PF01088">
    <property type="entry name" value="Peptidase_C12"/>
    <property type="match status" value="2"/>
</dbReference>
<dbReference type="GO" id="GO:0006511">
    <property type="term" value="P:ubiquitin-dependent protein catabolic process"/>
    <property type="evidence" value="ECO:0007669"/>
    <property type="project" value="UniProtKB-UniRule"/>
</dbReference>
<feature type="active site" description="Proton donor" evidence="6">
    <location>
        <position position="329"/>
    </location>
</feature>
<dbReference type="PRINTS" id="PR00707">
    <property type="entry name" value="UBCTHYDRLASE"/>
</dbReference>
<evidence type="ECO:0000256" key="5">
    <source>
        <dbReference type="ARBA" id="ARBA00022807"/>
    </source>
</evidence>
<sequence>MPPKRGGKRKVAKASGGSATANGAAPLAPPDSTTWPGWAELESEPAFFNVMLREMGVEGVKIQEVYSLDDDMLAFLPQPVHAFIFLFRYKDSDTEAQETGSCPNHVWFANQTPDFACATFALLNIVNNIPGLCLGKELKDFKDFTQDMEPLSRGDAIDSFDFVKRIHNSFARETDLLQADMHLWSKTTKHKKRLIAAKARETREAKKASKAPVKKFLREQVNGSTPTRRSGRATKATPKKDEKAEELLDYPDGGFGNSPKATPSRSTKVEELLDDSDSEFGAVSKVKTDEKGAESEGLRRSKRQPKPRKDSFAASAAATAEEEAEDGFHFIAYMPIKGHVWKLDGLNRHPQDLGPYSQDDGGDWKHVAVPEMMARMAQFEGVIQYNLMAVLHDPTSSEKSALASNIKALKTVDGQLEALAEGWQEMEGAETPLDAFTDSALDFGISAADVESAELPPDVCKKLEGNEDLIKLIEVREEVFRQQRPLRAAVRDAIATSTADDEQARHRRHDYTAFLREWLGALAEQGVLDGLVAES</sequence>
<keyword evidence="4 6" id="KW-0378">Hydrolase</keyword>
<feature type="site" description="Important for enzyme activity" evidence="6">
    <location>
        <position position="344"/>
    </location>
</feature>
<feature type="active site" description="Nucleophile" evidence="6">
    <location>
        <position position="117"/>
    </location>
</feature>
<evidence type="ECO:0000256" key="8">
    <source>
        <dbReference type="SAM" id="MobiDB-lite"/>
    </source>
</evidence>
<feature type="compositionally biased region" description="Basic residues" evidence="8">
    <location>
        <begin position="1"/>
        <end position="12"/>
    </location>
</feature>
<feature type="region of interest" description="Disordered" evidence="8">
    <location>
        <begin position="1"/>
        <end position="35"/>
    </location>
</feature>
<dbReference type="GO" id="GO:0004843">
    <property type="term" value="F:cysteine-type deubiquitinase activity"/>
    <property type="evidence" value="ECO:0007669"/>
    <property type="project" value="UniProtKB-UniRule"/>
</dbReference>
<evidence type="ECO:0000256" key="2">
    <source>
        <dbReference type="ARBA" id="ARBA00022670"/>
    </source>
</evidence>
<gene>
    <name evidence="10" type="ORF">B0A50_04058</name>
</gene>